<gene>
    <name evidence="4" type="ORF">BK383_05860</name>
    <name evidence="5" type="ORF">DD762_28980</name>
    <name evidence="2" type="ORF">E6D34_26680</name>
    <name evidence="3" type="ORF">HJQ60_005347</name>
</gene>
<evidence type="ECO:0000313" key="3">
    <source>
        <dbReference type="EMBL" id="HAI5335215.1"/>
    </source>
</evidence>
<evidence type="ECO:0000313" key="5">
    <source>
        <dbReference type="EMBL" id="PWH49463.1"/>
    </source>
</evidence>
<evidence type="ECO:0000313" key="6">
    <source>
        <dbReference type="Proteomes" id="UP000184277"/>
    </source>
</evidence>
<dbReference type="PANTHER" id="PTHR38813">
    <property type="match status" value="1"/>
</dbReference>
<evidence type="ECO:0000256" key="1">
    <source>
        <dbReference type="ARBA" id="ARBA00022649"/>
    </source>
</evidence>
<dbReference type="PANTHER" id="PTHR38813:SF1">
    <property type="entry name" value="TOXIN RELE1-RELATED"/>
    <property type="match status" value="1"/>
</dbReference>
<dbReference type="Pfam" id="PF05016">
    <property type="entry name" value="ParE_toxin"/>
    <property type="match status" value="1"/>
</dbReference>
<dbReference type="EMBL" id="QEMT01000153">
    <property type="protein sequence ID" value="PWH49463.1"/>
    <property type="molecule type" value="Genomic_DNA"/>
</dbReference>
<evidence type="ECO:0000313" key="7">
    <source>
        <dbReference type="Proteomes" id="UP000245761"/>
    </source>
</evidence>
<dbReference type="RefSeq" id="WP_029400438.1">
    <property type="nucleotide sequence ID" value="NZ_CAUZHL010000001.1"/>
</dbReference>
<dbReference type="InterPro" id="IPR052747">
    <property type="entry name" value="TA_system_RelE_toxin"/>
</dbReference>
<protein>
    <submittedName>
        <fullName evidence="2">Type II toxin-antitoxin system RelE/ParE family toxin</fullName>
    </submittedName>
</protein>
<reference evidence="3" key="5">
    <citation type="submission" date="2020-03" db="EMBL/GenBank/DDBJ databases">
        <authorList>
            <consortium name="NCBI Pathogen Detection Project"/>
        </authorList>
    </citation>
    <scope>NUCLEOTIDE SEQUENCE</scope>
    <source>
        <strain evidence="3">AMC_487</strain>
    </source>
</reference>
<dbReference type="EMBL" id="DABERK010000060">
    <property type="protein sequence ID" value="HAI5335215.1"/>
    <property type="molecule type" value="Genomic_DNA"/>
</dbReference>
<keyword evidence="1" id="KW-1277">Toxin-antitoxin system</keyword>
<organism evidence="4 6">
    <name type="scientific">Escherichia coli</name>
    <dbReference type="NCBI Taxonomy" id="562"/>
    <lineage>
        <taxon>Bacteria</taxon>
        <taxon>Pseudomonadati</taxon>
        <taxon>Pseudomonadota</taxon>
        <taxon>Gammaproteobacteria</taxon>
        <taxon>Enterobacterales</taxon>
        <taxon>Enterobacteriaceae</taxon>
        <taxon>Escherichia</taxon>
    </lineage>
</organism>
<dbReference type="InterPro" id="IPR035093">
    <property type="entry name" value="RelE/ParE_toxin_dom_sf"/>
</dbReference>
<dbReference type="Proteomes" id="UP000245761">
    <property type="component" value="Unassembled WGS sequence"/>
</dbReference>
<proteinExistence type="predicted"/>
<dbReference type="EMBL" id="MOKI01000008">
    <property type="protein sequence ID" value="OJR56127.1"/>
    <property type="molecule type" value="Genomic_DNA"/>
</dbReference>
<reference evidence="5 7" key="3">
    <citation type="submission" date="2018-04" db="EMBL/GenBank/DDBJ databases">
        <title>Draft Genomic Sequencing Of Potential Extraintestinal Pathogenic Escherichia coli B8S56 Isolated from Retail Chicken Skin.</title>
        <authorList>
            <person name="Xu A."/>
            <person name="Tilman S."/>
            <person name="Wisser-Parker K."/>
            <person name="Scullen O.J."/>
            <person name="Sommers C."/>
        </authorList>
    </citation>
    <scope>NUCLEOTIDE SEQUENCE [LARGE SCALE GENOMIC DNA]</scope>
    <source>
        <strain evidence="5 7">B8S56</strain>
    </source>
</reference>
<accession>A0A1M2I667</accession>
<dbReference type="Gene3D" id="3.30.2310.20">
    <property type="entry name" value="RelE-like"/>
    <property type="match status" value="1"/>
</dbReference>
<evidence type="ECO:0000313" key="8">
    <source>
        <dbReference type="Proteomes" id="UP000532204"/>
    </source>
</evidence>
<reference evidence="3" key="2">
    <citation type="journal article" date="2018" name="Genome Biol.">
        <title>SKESA: strategic k-mer extension for scrupulous assemblies.</title>
        <authorList>
            <person name="Souvorov A."/>
            <person name="Agarwala R."/>
            <person name="Lipman D.J."/>
        </authorList>
    </citation>
    <scope>NUCLEOTIDE SEQUENCE [LARGE SCALE GENOMIC DNA]</scope>
    <source>
        <strain evidence="3">AMC_487</strain>
    </source>
</reference>
<comment type="caution">
    <text evidence="4">The sequence shown here is derived from an EMBL/GenBank/DDBJ whole genome shotgun (WGS) entry which is preliminary data.</text>
</comment>
<evidence type="ECO:0000313" key="4">
    <source>
        <dbReference type="EMBL" id="OJR56127.1"/>
    </source>
</evidence>
<dbReference type="SUPFAM" id="SSF143011">
    <property type="entry name" value="RelE-like"/>
    <property type="match status" value="1"/>
</dbReference>
<dbReference type="Proteomes" id="UP000845800">
    <property type="component" value="Unassembled WGS sequence"/>
</dbReference>
<name>A0A1M2I667_ECOLX</name>
<dbReference type="Proteomes" id="UP000532204">
    <property type="component" value="Unassembled WGS sequence"/>
</dbReference>
<sequence length="88" mass="10454">MTTEIMWTPRAIKDLRVLPARDQKSLREKVNALYGYPKFQNLDIKKLTDSGGEYRLRVNHYRVRFTIEGGQIVVIRILRIQRRTSTTY</sequence>
<dbReference type="AlphaFoldDB" id="A0A1M2I667"/>
<reference evidence="2 8" key="4">
    <citation type="submission" date="2019-05" db="EMBL/GenBank/DDBJ databases">
        <authorList>
            <consortium name="NARMS: The National Antimicrobial Resistance Monitoring System"/>
        </authorList>
    </citation>
    <scope>NUCLEOTIDE SEQUENCE [LARGE SCALE GENOMIC DNA]</scope>
    <source>
        <strain evidence="2 8">CVM N18EC122</strain>
    </source>
</reference>
<dbReference type="InterPro" id="IPR007712">
    <property type="entry name" value="RelE/ParE_toxin"/>
</dbReference>
<dbReference type="Proteomes" id="UP000184277">
    <property type="component" value="Unassembled WGS sequence"/>
</dbReference>
<evidence type="ECO:0000313" key="2">
    <source>
        <dbReference type="EMBL" id="EFC9752732.1"/>
    </source>
</evidence>
<dbReference type="EMBL" id="AASEBA010000121">
    <property type="protein sequence ID" value="EFC9752732.1"/>
    <property type="molecule type" value="Genomic_DNA"/>
</dbReference>
<reference evidence="4 6" key="1">
    <citation type="submission" date="2016-10" db="EMBL/GenBank/DDBJ databases">
        <title>Comprehensive resistome analysis reveals the prevalence of NDM and MCR-1 in Chinese poultry production.</title>
        <authorList>
            <person name="Wang Y."/>
            <person name="Zhang R."/>
            <person name="Li J."/>
            <person name="Wu Z."/>
            <person name="Wenjuan Y."/>
            <person name="Schwarz S."/>
            <person name="Tyrrell J."/>
            <person name="Zheng Y."/>
            <person name="Wang S."/>
            <person name="Shen Z."/>
            <person name="Liu Z."/>
            <person name="Lei L."/>
            <person name="Li M."/>
            <person name="Zhang Q."/>
            <person name="Wu C."/>
            <person name="Zhang Q."/>
            <person name="Wu Y."/>
            <person name="Walsh T."/>
            <person name="Shen J."/>
        </authorList>
    </citation>
    <scope>NUCLEOTIDE SEQUENCE [LARGE SCALE GENOMIC DNA]</scope>
    <source>
        <strain evidence="4 6">570</strain>
    </source>
</reference>